<name>A0A251S4S0_HELAN</name>
<evidence type="ECO:0000313" key="2">
    <source>
        <dbReference type="EMBL" id="OTF93126.1"/>
    </source>
</evidence>
<keyword evidence="1" id="KW-0732">Signal</keyword>
<evidence type="ECO:0000313" key="3">
    <source>
        <dbReference type="Proteomes" id="UP000215914"/>
    </source>
</evidence>
<keyword evidence="3" id="KW-1185">Reference proteome</keyword>
<accession>A0A251S4S0</accession>
<dbReference type="EMBL" id="CM007905">
    <property type="protein sequence ID" value="OTF93126.1"/>
    <property type="molecule type" value="Genomic_DNA"/>
</dbReference>
<protein>
    <submittedName>
        <fullName evidence="2">Uncharacterized protein</fullName>
    </submittedName>
</protein>
<evidence type="ECO:0000256" key="1">
    <source>
        <dbReference type="SAM" id="SignalP"/>
    </source>
</evidence>
<dbReference type="AlphaFoldDB" id="A0A251S4S0"/>
<feature type="signal peptide" evidence="1">
    <location>
        <begin position="1"/>
        <end position="16"/>
    </location>
</feature>
<dbReference type="Proteomes" id="UP000215914">
    <property type="component" value="Chromosome 16"/>
</dbReference>
<gene>
    <name evidence="2" type="ORF">HannXRQ_Chr16g0529491</name>
</gene>
<proteinExistence type="predicted"/>
<feature type="chain" id="PRO_5013146186" evidence="1">
    <location>
        <begin position="17"/>
        <end position="58"/>
    </location>
</feature>
<dbReference type="InParanoid" id="A0A251S4S0"/>
<organism evidence="2 3">
    <name type="scientific">Helianthus annuus</name>
    <name type="common">Common sunflower</name>
    <dbReference type="NCBI Taxonomy" id="4232"/>
    <lineage>
        <taxon>Eukaryota</taxon>
        <taxon>Viridiplantae</taxon>
        <taxon>Streptophyta</taxon>
        <taxon>Embryophyta</taxon>
        <taxon>Tracheophyta</taxon>
        <taxon>Spermatophyta</taxon>
        <taxon>Magnoliopsida</taxon>
        <taxon>eudicotyledons</taxon>
        <taxon>Gunneridae</taxon>
        <taxon>Pentapetalae</taxon>
        <taxon>asterids</taxon>
        <taxon>campanulids</taxon>
        <taxon>Asterales</taxon>
        <taxon>Asteraceae</taxon>
        <taxon>Asteroideae</taxon>
        <taxon>Heliantheae alliance</taxon>
        <taxon>Heliantheae</taxon>
        <taxon>Helianthus</taxon>
    </lineage>
</organism>
<sequence length="58" mass="6682">MLLIAFISSSFWFIRARIANIGGPRYMYSGFREGKGQNGETKLRLFTLGFESYMNYSS</sequence>
<reference evidence="3" key="1">
    <citation type="journal article" date="2017" name="Nature">
        <title>The sunflower genome provides insights into oil metabolism, flowering and Asterid evolution.</title>
        <authorList>
            <person name="Badouin H."/>
            <person name="Gouzy J."/>
            <person name="Grassa C.J."/>
            <person name="Murat F."/>
            <person name="Staton S.E."/>
            <person name="Cottret L."/>
            <person name="Lelandais-Briere C."/>
            <person name="Owens G.L."/>
            <person name="Carrere S."/>
            <person name="Mayjonade B."/>
            <person name="Legrand L."/>
            <person name="Gill N."/>
            <person name="Kane N.C."/>
            <person name="Bowers J.E."/>
            <person name="Hubner S."/>
            <person name="Bellec A."/>
            <person name="Berard A."/>
            <person name="Berges H."/>
            <person name="Blanchet N."/>
            <person name="Boniface M.C."/>
            <person name="Brunel D."/>
            <person name="Catrice O."/>
            <person name="Chaidir N."/>
            <person name="Claudel C."/>
            <person name="Donnadieu C."/>
            <person name="Faraut T."/>
            <person name="Fievet G."/>
            <person name="Helmstetter N."/>
            <person name="King M."/>
            <person name="Knapp S.J."/>
            <person name="Lai Z."/>
            <person name="Le Paslier M.C."/>
            <person name="Lippi Y."/>
            <person name="Lorenzon L."/>
            <person name="Mandel J.R."/>
            <person name="Marage G."/>
            <person name="Marchand G."/>
            <person name="Marquand E."/>
            <person name="Bret-Mestries E."/>
            <person name="Morien E."/>
            <person name="Nambeesan S."/>
            <person name="Nguyen T."/>
            <person name="Pegot-Espagnet P."/>
            <person name="Pouilly N."/>
            <person name="Raftis F."/>
            <person name="Sallet E."/>
            <person name="Schiex T."/>
            <person name="Thomas J."/>
            <person name="Vandecasteele C."/>
            <person name="Vares D."/>
            <person name="Vear F."/>
            <person name="Vautrin S."/>
            <person name="Crespi M."/>
            <person name="Mangin B."/>
            <person name="Burke J.M."/>
            <person name="Salse J."/>
            <person name="Munos S."/>
            <person name="Vincourt P."/>
            <person name="Rieseberg L.H."/>
            <person name="Langlade N.B."/>
        </authorList>
    </citation>
    <scope>NUCLEOTIDE SEQUENCE [LARGE SCALE GENOMIC DNA]</scope>
    <source>
        <strain evidence="3">cv. SF193</strain>
    </source>
</reference>